<dbReference type="Pfam" id="PF14281">
    <property type="entry name" value="PDDEXK_4"/>
    <property type="match status" value="1"/>
</dbReference>
<evidence type="ECO:0000313" key="1">
    <source>
        <dbReference type="EMBL" id="MBK1809502.1"/>
    </source>
</evidence>
<accession>A0ABS1EJG4</accession>
<name>A0ABS1EJG4_9CLOT</name>
<keyword evidence="2" id="KW-1185">Reference proteome</keyword>
<dbReference type="Proteomes" id="UP000596739">
    <property type="component" value="Unassembled WGS sequence"/>
</dbReference>
<comment type="caution">
    <text evidence="1">The sequence shown here is derived from an EMBL/GenBank/DDBJ whole genome shotgun (WGS) entry which is preliminary data.</text>
</comment>
<dbReference type="InterPro" id="IPR029470">
    <property type="entry name" value="PDDEXK_4"/>
</dbReference>
<dbReference type="RefSeq" id="WP_200266051.1">
    <property type="nucleotide sequence ID" value="NZ_JAENHN010000007.1"/>
</dbReference>
<dbReference type="EMBL" id="JAENHN010000007">
    <property type="protein sequence ID" value="MBK1809502.1"/>
    <property type="molecule type" value="Genomic_DNA"/>
</dbReference>
<proteinExistence type="predicted"/>
<reference evidence="2" key="1">
    <citation type="submission" date="2021-01" db="EMBL/GenBank/DDBJ databases">
        <title>Genome public.</title>
        <authorList>
            <person name="Liu C."/>
            <person name="Sun Q."/>
        </authorList>
    </citation>
    <scope>NUCLEOTIDE SEQUENCE [LARGE SCALE GENOMIC DNA]</scope>
    <source>
        <strain evidence="2">YIM B02505</strain>
    </source>
</reference>
<gene>
    <name evidence="1" type="ORF">JHL18_02435</name>
</gene>
<sequence length="325" mass="38641">MNKTPLEDFTTELLVGTLETDNELLDEFVNNVLLIDGQGFSISSQVKYYLEEDTNCIIDIVVKNEGNICFIENKIDSSEGERQLDRYSKVLNNIKKGQGTKAYLRYCTKYYDKKEISDIDFLQYRWRDTYRFFEKYKKNKIVEEYLEFLRSEGMESAGDFNFQDLIVMSEVNATIAKMDECLDMVKPRLTEAFGKPYEYDYERLKQVSKNNQYVMWSRNIVGENGYSEITVGFRFNDNKIPVMIVFISIENDNSEFEKIKKMHTEKLENVFDCYDYDETYIYYSFEKPVSDFISSENQNEEICKWFTEKINIINELKQSINIMWN</sequence>
<protein>
    <submittedName>
        <fullName evidence="1">PD-(D/E)XK nuclease family protein</fullName>
    </submittedName>
</protein>
<evidence type="ECO:0000313" key="2">
    <source>
        <dbReference type="Proteomes" id="UP000596739"/>
    </source>
</evidence>
<organism evidence="1 2">
    <name type="scientific">Clostridium yunnanense</name>
    <dbReference type="NCBI Taxonomy" id="2800325"/>
    <lineage>
        <taxon>Bacteria</taxon>
        <taxon>Bacillati</taxon>
        <taxon>Bacillota</taxon>
        <taxon>Clostridia</taxon>
        <taxon>Eubacteriales</taxon>
        <taxon>Clostridiaceae</taxon>
        <taxon>Clostridium</taxon>
    </lineage>
</organism>